<evidence type="ECO:0000256" key="5">
    <source>
        <dbReference type="ARBA" id="ARBA00022833"/>
    </source>
</evidence>
<evidence type="ECO:0000256" key="2">
    <source>
        <dbReference type="ARBA" id="ARBA00022723"/>
    </source>
</evidence>
<evidence type="ECO:0000256" key="3">
    <source>
        <dbReference type="ARBA" id="ARBA00022737"/>
    </source>
</evidence>
<feature type="domain" description="C2H2-type" evidence="8">
    <location>
        <begin position="661"/>
        <end position="682"/>
    </location>
</feature>
<name>A0ABN8B651_CHISP</name>
<dbReference type="PANTHER" id="PTHR24394:SF29">
    <property type="entry name" value="MYONEURIN"/>
    <property type="match status" value="1"/>
</dbReference>
<organism evidence="9 10">
    <name type="scientific">Chilo suppressalis</name>
    <name type="common">Asiatic rice borer moth</name>
    <dbReference type="NCBI Taxonomy" id="168631"/>
    <lineage>
        <taxon>Eukaryota</taxon>
        <taxon>Metazoa</taxon>
        <taxon>Ecdysozoa</taxon>
        <taxon>Arthropoda</taxon>
        <taxon>Hexapoda</taxon>
        <taxon>Insecta</taxon>
        <taxon>Pterygota</taxon>
        <taxon>Neoptera</taxon>
        <taxon>Endopterygota</taxon>
        <taxon>Lepidoptera</taxon>
        <taxon>Glossata</taxon>
        <taxon>Ditrysia</taxon>
        <taxon>Pyraloidea</taxon>
        <taxon>Crambidae</taxon>
        <taxon>Crambinae</taxon>
        <taxon>Chilo</taxon>
    </lineage>
</organism>
<feature type="domain" description="C2H2-type" evidence="8">
    <location>
        <begin position="770"/>
        <end position="792"/>
    </location>
</feature>
<feature type="region of interest" description="Disordered" evidence="7">
    <location>
        <begin position="146"/>
        <end position="200"/>
    </location>
</feature>
<feature type="domain" description="C2H2-type" evidence="8">
    <location>
        <begin position="868"/>
        <end position="888"/>
    </location>
</feature>
<gene>
    <name evidence="9" type="ORF">CHILSU_LOCUS7507</name>
</gene>
<reference evidence="9" key="1">
    <citation type="submission" date="2021-12" db="EMBL/GenBank/DDBJ databases">
        <authorList>
            <person name="King R."/>
        </authorList>
    </citation>
    <scope>NUCLEOTIDE SEQUENCE</scope>
</reference>
<dbReference type="SMART" id="SM00868">
    <property type="entry name" value="zf-AD"/>
    <property type="match status" value="1"/>
</dbReference>
<feature type="domain" description="C2H2-type" evidence="8">
    <location>
        <begin position="896"/>
        <end position="916"/>
    </location>
</feature>
<sequence length="994" mass="114245">MAFYNRCVNCTITLRNPRIVSRGVLELDTPLRDLLISWISPIEVTSEYRVCEECFVILQTQAQMDEPCRNYGHRSVCLGCGVSVLRARSIPMGSNRHECTVIQAWVPQIQADLQIFTRVCRPCWRRATRAQATSTASSQQELYKSIGLKPPQGNAVKECDPKCTDSTKDNQDGAFNEKVSDKKIEDSNPKAELLADSSKHSEDIADGLVSEPLKPKATYRNPRLKIKDEDAEVIEEYLSDFESEPECQPETESQEDAATDDTSDQLLLCRGCFATDVKMFDLDSMDLKQTFEEFVGKTKVEELPHYLCSYCATSLVRFSQYRERCRRAEVLLQHLSDNNMLNPTLIKSIDRPYYKVNLNLSISKLVHMETDEIEIKSEDDDEEDDVKSDREESGMYANIVTNDKTLQTDEGISETNPSVKYLQKDDVANMDIDRSIVYLQENEEGISNIGQQDVEAEIDNIGQYVDCIEENDPDISDTKQSEDDMDTKVIKEFLNRINKIKVPSKKKSIVDTYEKEFSMEVKILTKEEQLQFVQARKSSSNYLNSKFRCDHCFKGFMSSEKFRNHFNCFHHPAIGELECSMCRARFDNRKKLHYHMVNHKYLFKCKICGFKTTRRFGAKNHHYKHAGRNYTCEYCGKSFKYSTTYLSHLRLIHRTGLNVWCRLCGDSFLSDLGLKAHRRLMHMNIEYQCLQCGLSFLNESALLVHNNGQCVDNCCAQCGESCPDEESLKVHFTDKHGKAKCALCNVEFKSRVALESHLENSSAKCRNVKCCVWCGECYLTSDLLNEHIAFQHNKYKVSCSVCNKGFPTKKSYNDHYKQTHWESKPRGRRDFMTWPRQWGLVEGEEGTYISTYNSQTSDQQEGKGGIVCELCGKTYPNKLLLKLHLHRHSGVKPFACSVCDKRFSNSMSLTVHSRVHTGEKPYSCEYCPKRFARKSAINRHTLIHTGERRHICQICNKDFVTSTDVKTHIKTVHLKIITPRVRRSRSNKRGDCEG</sequence>
<keyword evidence="6" id="KW-0539">Nucleus</keyword>
<feature type="compositionally biased region" description="Basic and acidic residues" evidence="7">
    <location>
        <begin position="157"/>
        <end position="171"/>
    </location>
</feature>
<keyword evidence="2" id="KW-0479">Metal-binding</keyword>
<keyword evidence="4" id="KW-0863">Zinc-finger</keyword>
<dbReference type="PROSITE" id="PS00028">
    <property type="entry name" value="ZINC_FINGER_C2H2_1"/>
    <property type="match status" value="10"/>
</dbReference>
<feature type="domain" description="C2H2-type" evidence="8">
    <location>
        <begin position="924"/>
        <end position="944"/>
    </location>
</feature>
<dbReference type="Pfam" id="PF12874">
    <property type="entry name" value="zf-met"/>
    <property type="match status" value="2"/>
</dbReference>
<dbReference type="SUPFAM" id="SSF57667">
    <property type="entry name" value="beta-beta-alpha zinc fingers"/>
    <property type="match status" value="4"/>
</dbReference>
<evidence type="ECO:0000259" key="8">
    <source>
        <dbReference type="PROSITE" id="PS00028"/>
    </source>
</evidence>
<keyword evidence="10" id="KW-1185">Reference proteome</keyword>
<dbReference type="PANTHER" id="PTHR24394">
    <property type="entry name" value="ZINC FINGER PROTEIN"/>
    <property type="match status" value="1"/>
</dbReference>
<evidence type="ECO:0000313" key="9">
    <source>
        <dbReference type="EMBL" id="CAH0404190.1"/>
    </source>
</evidence>
<keyword evidence="3" id="KW-0677">Repeat</keyword>
<dbReference type="Gene3D" id="3.30.160.60">
    <property type="entry name" value="Classic Zinc Finger"/>
    <property type="match status" value="6"/>
</dbReference>
<feature type="compositionally biased region" description="Basic and acidic residues" evidence="7">
    <location>
        <begin position="178"/>
        <end position="189"/>
    </location>
</feature>
<dbReference type="Pfam" id="PF00096">
    <property type="entry name" value="zf-C2H2"/>
    <property type="match status" value="4"/>
</dbReference>
<protein>
    <recommendedName>
        <fullName evidence="8">C2H2-type domain-containing protein</fullName>
    </recommendedName>
</protein>
<evidence type="ECO:0000256" key="4">
    <source>
        <dbReference type="ARBA" id="ARBA00022771"/>
    </source>
</evidence>
<dbReference type="InterPro" id="IPR013087">
    <property type="entry name" value="Znf_C2H2_type"/>
</dbReference>
<feature type="domain" description="C2H2-type" evidence="8">
    <location>
        <begin position="579"/>
        <end position="599"/>
    </location>
</feature>
<feature type="domain" description="C2H2-type" evidence="8">
    <location>
        <begin position="714"/>
        <end position="736"/>
    </location>
</feature>
<evidence type="ECO:0000256" key="7">
    <source>
        <dbReference type="SAM" id="MobiDB-lite"/>
    </source>
</evidence>
<feature type="domain" description="C2H2-type" evidence="8">
    <location>
        <begin position="799"/>
        <end position="820"/>
    </location>
</feature>
<dbReference type="SMART" id="SM00355">
    <property type="entry name" value="ZnF_C2H2"/>
    <property type="match status" value="14"/>
</dbReference>
<feature type="region of interest" description="Disordered" evidence="7">
    <location>
        <begin position="240"/>
        <end position="262"/>
    </location>
</feature>
<evidence type="ECO:0000256" key="6">
    <source>
        <dbReference type="ARBA" id="ARBA00023242"/>
    </source>
</evidence>
<dbReference type="Proteomes" id="UP001153292">
    <property type="component" value="Chromosome 27"/>
</dbReference>
<feature type="domain" description="C2H2-type" evidence="8">
    <location>
        <begin position="952"/>
        <end position="973"/>
    </location>
</feature>
<keyword evidence="5" id="KW-0862">Zinc</keyword>
<dbReference type="InterPro" id="IPR012934">
    <property type="entry name" value="Znf_AD"/>
</dbReference>
<accession>A0ABN8B651</accession>
<feature type="domain" description="C2H2-type" evidence="8">
    <location>
        <begin position="632"/>
        <end position="653"/>
    </location>
</feature>
<dbReference type="InterPro" id="IPR036236">
    <property type="entry name" value="Znf_C2H2_sf"/>
</dbReference>
<evidence type="ECO:0000256" key="1">
    <source>
        <dbReference type="ARBA" id="ARBA00004123"/>
    </source>
</evidence>
<dbReference type="EMBL" id="OU963920">
    <property type="protein sequence ID" value="CAH0404190.1"/>
    <property type="molecule type" value="Genomic_DNA"/>
</dbReference>
<evidence type="ECO:0000313" key="10">
    <source>
        <dbReference type="Proteomes" id="UP001153292"/>
    </source>
</evidence>
<proteinExistence type="predicted"/>
<comment type="subcellular location">
    <subcellularLocation>
        <location evidence="1">Nucleus</location>
    </subcellularLocation>
</comment>